<dbReference type="GO" id="GO:0006397">
    <property type="term" value="P:mRNA processing"/>
    <property type="evidence" value="ECO:0007669"/>
    <property type="project" value="UniProtKB-KW"/>
</dbReference>
<dbReference type="SMART" id="SM00343">
    <property type="entry name" value="ZnF_C2HC"/>
    <property type="match status" value="1"/>
</dbReference>
<dbReference type="GO" id="GO:0003677">
    <property type="term" value="F:DNA binding"/>
    <property type="evidence" value="ECO:0007669"/>
    <property type="project" value="UniProtKB-KW"/>
</dbReference>
<dbReference type="InterPro" id="IPR041577">
    <property type="entry name" value="RT_RNaseH_2"/>
</dbReference>
<evidence type="ECO:0000313" key="7">
    <source>
        <dbReference type="EMBL" id="CCF52056.1"/>
    </source>
</evidence>
<feature type="region of interest" description="Disordered" evidence="5">
    <location>
        <begin position="1"/>
        <end position="21"/>
    </location>
</feature>
<dbReference type="SUPFAM" id="SSF57756">
    <property type="entry name" value="Retrovirus zinc finger-like domains"/>
    <property type="match status" value="1"/>
</dbReference>
<keyword evidence="3" id="KW-0238">DNA-binding</keyword>
<dbReference type="GO" id="GO:0008270">
    <property type="term" value="F:zinc ion binding"/>
    <property type="evidence" value="ECO:0007669"/>
    <property type="project" value="UniProtKB-KW"/>
</dbReference>
<dbReference type="InterPro" id="IPR001878">
    <property type="entry name" value="Znf_CCHC"/>
</dbReference>
<name>I2FYR3_USTHO</name>
<sequence length="628" mass="70093">MAMQSQLADHTTKDPSSRQPTHFGVWKKVECKPMLLHAASLKSTQNNWLKGAHQPGPKKHTPTLLVPLVDKNTKCYHCHKFGHFSRNCLQRTKCISMHTLHTMTAKLITCQKSIVHLPDSLWVFMLADTSSSHNYAAGDFLEFLQRNSNQITEHKHGSEVIQTASGKITTALKLVTFLLTIAGQWVMLKTQAEFVWHNDKPAPSLKLQINGHMVQVSCDMSTEDLPTKSYDNPLYELTEGSPRKGAAINMKEPQKHMFNELKAVVQNMVLGLPQLGKHYYIESDASDTTIGAVLSQVCCDWQGQQFNDKELPPKSALQPVAFFSKQLSKMERNYSAREREFLGGIASMTHFCCYIDRAPGRFTWVLVTRRRSALIGPSGPTTLKRLTAKVTNSELAIKPGMAEAVTEIIACESHPTWLYNEQKALSIAETTVSHVDTGGLDDGDIAKALQKVEHWVLELFVKDGHLFCLNKLGSQVVVITLFERACSLTKALHNKGGHQKQSTLKNLVMDWYGKPSSVVCENRSHWFPRPPPQQSSFIGEADLRRWDAMEAGDTQSPSNKGDPPASLPLQTKTMPPPSSLILHHNPLPTAKATTMTPVPKERVSAVMRLEPEVYHKSLLRAFSAKSII</sequence>
<protein>
    <recommendedName>
        <fullName evidence="6">CCHC-type domain-containing protein</fullName>
    </recommendedName>
</protein>
<evidence type="ECO:0000256" key="5">
    <source>
        <dbReference type="SAM" id="MobiDB-lite"/>
    </source>
</evidence>
<evidence type="ECO:0000259" key="6">
    <source>
        <dbReference type="PROSITE" id="PS50158"/>
    </source>
</evidence>
<keyword evidence="1" id="KW-0507">mRNA processing</keyword>
<comment type="caution">
    <text evidence="7">The sequence shown here is derived from an EMBL/GenBank/DDBJ whole genome shotgun (WGS) entry which is preliminary data.</text>
</comment>
<evidence type="ECO:0000313" key="8">
    <source>
        <dbReference type="Proteomes" id="UP000006174"/>
    </source>
</evidence>
<proteinExistence type="predicted"/>
<dbReference type="InterPro" id="IPR036875">
    <property type="entry name" value="Znf_CCHC_sf"/>
</dbReference>
<keyword evidence="4" id="KW-0862">Zinc</keyword>
<evidence type="ECO:0000256" key="1">
    <source>
        <dbReference type="ARBA" id="ARBA00022664"/>
    </source>
</evidence>
<keyword evidence="4" id="KW-0479">Metal-binding</keyword>
<dbReference type="EMBL" id="CAGI01000170">
    <property type="protein sequence ID" value="CCF52056.1"/>
    <property type="molecule type" value="Genomic_DNA"/>
</dbReference>
<dbReference type="Pfam" id="PF17919">
    <property type="entry name" value="RT_RNaseH_2"/>
    <property type="match status" value="1"/>
</dbReference>
<dbReference type="Proteomes" id="UP000006174">
    <property type="component" value="Unassembled WGS sequence"/>
</dbReference>
<dbReference type="STRING" id="1128400.I2FYR3"/>
<keyword evidence="8" id="KW-1185">Reference proteome</keyword>
<feature type="domain" description="CCHC-type" evidence="6">
    <location>
        <begin position="74"/>
        <end position="88"/>
    </location>
</feature>
<gene>
    <name evidence="7" type="ORF">UHOR_15269</name>
</gene>
<dbReference type="PANTHER" id="PTHR37984">
    <property type="entry name" value="PROTEIN CBG26694"/>
    <property type="match status" value="1"/>
</dbReference>
<keyword evidence="2" id="KW-0645">Protease</keyword>
<feature type="region of interest" description="Disordered" evidence="5">
    <location>
        <begin position="551"/>
        <end position="593"/>
    </location>
</feature>
<evidence type="ECO:0000256" key="4">
    <source>
        <dbReference type="PROSITE-ProRule" id="PRU00047"/>
    </source>
</evidence>
<keyword evidence="4" id="KW-0863">Zinc-finger</keyword>
<reference evidence="7 8" key="1">
    <citation type="journal article" date="2012" name="Plant Cell">
        <title>Genome comparison of barley and maize smut fungi reveals targeted loss of RNA silencing components and species-specific presence of transposable elements.</title>
        <authorList>
            <person name="Laurie J.D."/>
            <person name="Ali S."/>
            <person name="Linning R."/>
            <person name="Mannhaupt G."/>
            <person name="Wong P."/>
            <person name="Gueldener U."/>
            <person name="Muensterkoetter M."/>
            <person name="Moore R."/>
            <person name="Kahmann R."/>
            <person name="Bakkeren G."/>
            <person name="Schirawski J."/>
        </authorList>
    </citation>
    <scope>NUCLEOTIDE SEQUENCE [LARGE SCALE GENOMIC DNA]</scope>
    <source>
        <strain evidence="8">Uh4875-4</strain>
    </source>
</reference>
<dbReference type="Gene3D" id="4.10.60.10">
    <property type="entry name" value="Zinc finger, CCHC-type"/>
    <property type="match status" value="1"/>
</dbReference>
<accession>I2FYR3</accession>
<dbReference type="GO" id="GO:0006508">
    <property type="term" value="P:proteolysis"/>
    <property type="evidence" value="ECO:0007669"/>
    <property type="project" value="UniProtKB-KW"/>
</dbReference>
<organism evidence="7 8">
    <name type="scientific">Ustilago hordei</name>
    <name type="common">Barley covered smut fungus</name>
    <dbReference type="NCBI Taxonomy" id="120017"/>
    <lineage>
        <taxon>Eukaryota</taxon>
        <taxon>Fungi</taxon>
        <taxon>Dikarya</taxon>
        <taxon>Basidiomycota</taxon>
        <taxon>Ustilaginomycotina</taxon>
        <taxon>Ustilaginomycetes</taxon>
        <taxon>Ustilaginales</taxon>
        <taxon>Ustilaginaceae</taxon>
        <taxon>Ustilago</taxon>
    </lineage>
</organism>
<dbReference type="SUPFAM" id="SSF56672">
    <property type="entry name" value="DNA/RNA polymerases"/>
    <property type="match status" value="1"/>
</dbReference>
<evidence type="ECO:0000256" key="2">
    <source>
        <dbReference type="ARBA" id="ARBA00022670"/>
    </source>
</evidence>
<dbReference type="InterPro" id="IPR043502">
    <property type="entry name" value="DNA/RNA_pol_sf"/>
</dbReference>
<dbReference type="GO" id="GO:0008233">
    <property type="term" value="F:peptidase activity"/>
    <property type="evidence" value="ECO:0007669"/>
    <property type="project" value="UniProtKB-KW"/>
</dbReference>
<dbReference type="InterPro" id="IPR050951">
    <property type="entry name" value="Retrovirus_Pol_polyprotein"/>
</dbReference>
<dbReference type="PROSITE" id="PS50158">
    <property type="entry name" value="ZF_CCHC"/>
    <property type="match status" value="1"/>
</dbReference>
<dbReference type="HOGENOM" id="CLU_435600_0_0_1"/>
<evidence type="ECO:0000256" key="3">
    <source>
        <dbReference type="ARBA" id="ARBA00023125"/>
    </source>
</evidence>
<keyword evidence="2" id="KW-0378">Hydrolase</keyword>
<dbReference type="AlphaFoldDB" id="I2FYR3"/>
<dbReference type="PANTHER" id="PTHR37984:SF15">
    <property type="entry name" value="INTEGRASE CATALYTIC DOMAIN-CONTAINING PROTEIN"/>
    <property type="match status" value="1"/>
</dbReference>